<evidence type="ECO:0000313" key="1">
    <source>
        <dbReference type="EMBL" id="GGO08521.1"/>
    </source>
</evidence>
<reference evidence="2" key="1">
    <citation type="journal article" date="2019" name="Int. J. Syst. Evol. Microbiol.">
        <title>The Global Catalogue of Microorganisms (GCM) 10K type strain sequencing project: providing services to taxonomists for standard genome sequencing and annotation.</title>
        <authorList>
            <consortium name="The Broad Institute Genomics Platform"/>
            <consortium name="The Broad Institute Genome Sequencing Center for Infectious Disease"/>
            <person name="Wu L."/>
            <person name="Ma J."/>
        </authorList>
    </citation>
    <scope>NUCLEOTIDE SEQUENCE [LARGE SCALE GENOMIC DNA]</scope>
    <source>
        <strain evidence="2">CGMCC 1.6964</strain>
    </source>
</reference>
<dbReference type="Proteomes" id="UP000606653">
    <property type="component" value="Unassembled WGS sequence"/>
</dbReference>
<sequence>MRLGAADSKREQPLRAFASRIRRPVPVTDFEQDGFPGYPEIQAEWNRGQTPLQHHAAGAFLFWVMEARKRDVQIDQIRCPGGIRQ</sequence>
<evidence type="ECO:0000313" key="2">
    <source>
        <dbReference type="Proteomes" id="UP000606653"/>
    </source>
</evidence>
<comment type="caution">
    <text evidence="1">The sequence shown here is derived from an EMBL/GenBank/DDBJ whole genome shotgun (WGS) entry which is preliminary data.</text>
</comment>
<proteinExistence type="predicted"/>
<dbReference type="EMBL" id="BMLN01000016">
    <property type="protein sequence ID" value="GGO08521.1"/>
    <property type="molecule type" value="Genomic_DNA"/>
</dbReference>
<gene>
    <name evidence="1" type="ORF">GCM10010969_38040</name>
</gene>
<organism evidence="1 2">
    <name type="scientific">Saccharibacillus kuerlensis</name>
    <dbReference type="NCBI Taxonomy" id="459527"/>
    <lineage>
        <taxon>Bacteria</taxon>
        <taxon>Bacillati</taxon>
        <taxon>Bacillota</taxon>
        <taxon>Bacilli</taxon>
        <taxon>Bacillales</taxon>
        <taxon>Paenibacillaceae</taxon>
        <taxon>Saccharibacillus</taxon>
    </lineage>
</organism>
<accession>A0ABQ2LAJ2</accession>
<keyword evidence="2" id="KW-1185">Reference proteome</keyword>
<name>A0ABQ2LAJ2_9BACL</name>
<protein>
    <submittedName>
        <fullName evidence="1">Uncharacterized protein</fullName>
    </submittedName>
</protein>